<feature type="signal peptide" evidence="10">
    <location>
        <begin position="1"/>
        <end position="19"/>
    </location>
</feature>
<dbReference type="FunFam" id="3.90.215.10:FF:000001">
    <property type="entry name" value="Tenascin isoform 1"/>
    <property type="match status" value="1"/>
</dbReference>
<keyword evidence="13" id="KW-1185">Reference proteome</keyword>
<dbReference type="SMART" id="SM00186">
    <property type="entry name" value="FBG"/>
    <property type="match status" value="1"/>
</dbReference>
<keyword evidence="2" id="KW-0964">Secreted</keyword>
<proteinExistence type="predicted"/>
<evidence type="ECO:0000259" key="11">
    <source>
        <dbReference type="PROSITE" id="PS51406"/>
    </source>
</evidence>
<accession>A0A401SKA7</accession>
<name>A0A401SKA7_CHIPU</name>
<gene>
    <name evidence="12" type="ORF">chiPu_0009274</name>
</gene>
<evidence type="ECO:0000256" key="5">
    <source>
        <dbReference type="ARBA" id="ARBA00023054"/>
    </source>
</evidence>
<dbReference type="SUPFAM" id="SSF56496">
    <property type="entry name" value="Fibrinogen C-terminal domain-like"/>
    <property type="match status" value="1"/>
</dbReference>
<dbReference type="EMBL" id="BEZZ01000326">
    <property type="protein sequence ID" value="GCC30820.1"/>
    <property type="molecule type" value="Genomic_DNA"/>
</dbReference>
<evidence type="ECO:0000256" key="8">
    <source>
        <dbReference type="SAM" id="Coils"/>
    </source>
</evidence>
<dbReference type="NCBIfam" id="NF040941">
    <property type="entry name" value="GGGWT_bact"/>
    <property type="match status" value="1"/>
</dbReference>
<dbReference type="PANTHER" id="PTHR47221">
    <property type="entry name" value="FIBRINOGEN ALPHA CHAIN"/>
    <property type="match status" value="1"/>
</dbReference>
<dbReference type="PROSITE" id="PS00514">
    <property type="entry name" value="FIBRINOGEN_C_1"/>
    <property type="match status" value="1"/>
</dbReference>
<dbReference type="OrthoDB" id="7735366at2759"/>
<dbReference type="Pfam" id="PF00147">
    <property type="entry name" value="Fibrinogen_C"/>
    <property type="match status" value="1"/>
</dbReference>
<comment type="caution">
    <text evidence="12">The sequence shown here is derived from an EMBL/GenBank/DDBJ whole genome shotgun (WGS) entry which is preliminary data.</text>
</comment>
<evidence type="ECO:0000256" key="3">
    <source>
        <dbReference type="ARBA" id="ARBA00022657"/>
    </source>
</evidence>
<dbReference type="InterPro" id="IPR020837">
    <property type="entry name" value="Fibrinogen_CS"/>
</dbReference>
<evidence type="ECO:0000256" key="6">
    <source>
        <dbReference type="ARBA" id="ARBA00023157"/>
    </source>
</evidence>
<evidence type="ECO:0000256" key="4">
    <source>
        <dbReference type="ARBA" id="ARBA00022729"/>
    </source>
</evidence>
<evidence type="ECO:0000313" key="13">
    <source>
        <dbReference type="Proteomes" id="UP000287033"/>
    </source>
</evidence>
<feature type="coiled-coil region" evidence="8">
    <location>
        <begin position="231"/>
        <end position="268"/>
    </location>
</feature>
<dbReference type="InterPro" id="IPR002181">
    <property type="entry name" value="Fibrinogen_a/b/g_C_dom"/>
</dbReference>
<dbReference type="Proteomes" id="UP000287033">
    <property type="component" value="Unassembled WGS sequence"/>
</dbReference>
<dbReference type="InterPro" id="IPR014716">
    <property type="entry name" value="Fibrinogen_a/b/g_C_1"/>
</dbReference>
<keyword evidence="6" id="KW-1015">Disulfide bond</keyword>
<feature type="domain" description="Fibrinogen C-terminal" evidence="11">
    <location>
        <begin position="277"/>
        <end position="497"/>
    </location>
</feature>
<dbReference type="AlphaFoldDB" id="A0A401SKA7"/>
<reference evidence="12 13" key="1">
    <citation type="journal article" date="2018" name="Nat. Ecol. Evol.">
        <title>Shark genomes provide insights into elasmobranch evolution and the origin of vertebrates.</title>
        <authorList>
            <person name="Hara Y"/>
            <person name="Yamaguchi K"/>
            <person name="Onimaru K"/>
            <person name="Kadota M"/>
            <person name="Koyanagi M"/>
            <person name="Keeley SD"/>
            <person name="Tatsumi K"/>
            <person name="Tanaka K"/>
            <person name="Motone F"/>
            <person name="Kageyama Y"/>
            <person name="Nozu R"/>
            <person name="Adachi N"/>
            <person name="Nishimura O"/>
            <person name="Nakagawa R"/>
            <person name="Tanegashima C"/>
            <person name="Kiyatake I"/>
            <person name="Matsumoto R"/>
            <person name="Murakumo K"/>
            <person name="Nishida K"/>
            <person name="Terakita A"/>
            <person name="Kuratani S"/>
            <person name="Sato K"/>
            <person name="Hyodo S Kuraku.S."/>
        </authorList>
    </citation>
    <scope>NUCLEOTIDE SEQUENCE [LARGE SCALE GENOMIC DNA]</scope>
</reference>
<dbReference type="GO" id="GO:0005576">
    <property type="term" value="C:extracellular region"/>
    <property type="evidence" value="ECO:0007669"/>
    <property type="project" value="UniProtKB-SubCell"/>
</dbReference>
<dbReference type="PANTHER" id="PTHR47221:SF6">
    <property type="entry name" value="FIBRINOGEN ALPHA CHAIN"/>
    <property type="match status" value="1"/>
</dbReference>
<feature type="region of interest" description="Disordered" evidence="9">
    <location>
        <begin position="54"/>
        <end position="90"/>
    </location>
</feature>
<dbReference type="InterPro" id="IPR037579">
    <property type="entry name" value="FIB_ANG-like"/>
</dbReference>
<evidence type="ECO:0000256" key="2">
    <source>
        <dbReference type="ARBA" id="ARBA00022525"/>
    </source>
</evidence>
<dbReference type="PROSITE" id="PS51406">
    <property type="entry name" value="FIBRINOGEN_C_2"/>
    <property type="match status" value="1"/>
</dbReference>
<dbReference type="Pfam" id="PF25443">
    <property type="entry name" value="ANG-1"/>
    <property type="match status" value="1"/>
</dbReference>
<dbReference type="GO" id="GO:0001525">
    <property type="term" value="P:angiogenesis"/>
    <property type="evidence" value="ECO:0007669"/>
    <property type="project" value="UniProtKB-KW"/>
</dbReference>
<feature type="compositionally biased region" description="Polar residues" evidence="9">
    <location>
        <begin position="79"/>
        <end position="90"/>
    </location>
</feature>
<dbReference type="CDD" id="cd00087">
    <property type="entry name" value="FReD"/>
    <property type="match status" value="1"/>
</dbReference>
<evidence type="ECO:0000313" key="12">
    <source>
        <dbReference type="EMBL" id="GCC30820.1"/>
    </source>
</evidence>
<protein>
    <recommendedName>
        <fullName evidence="11">Fibrinogen C-terminal domain-containing protein</fullName>
    </recommendedName>
</protein>
<evidence type="ECO:0000256" key="1">
    <source>
        <dbReference type="ARBA" id="ARBA00004613"/>
    </source>
</evidence>
<keyword evidence="5 8" id="KW-0175">Coiled coil</keyword>
<dbReference type="InterPro" id="IPR036056">
    <property type="entry name" value="Fibrinogen-like_C"/>
</dbReference>
<evidence type="ECO:0000256" key="9">
    <source>
        <dbReference type="SAM" id="MobiDB-lite"/>
    </source>
</evidence>
<keyword evidence="3" id="KW-0037">Angiogenesis</keyword>
<dbReference type="OMA" id="QYNANAL"/>
<keyword evidence="7" id="KW-0325">Glycoprotein</keyword>
<dbReference type="Gene3D" id="4.10.530.10">
    <property type="entry name" value="Gamma-fibrinogen Carboxyl Terminal Fragment, domain 2"/>
    <property type="match status" value="1"/>
</dbReference>
<dbReference type="Gene3D" id="3.90.215.10">
    <property type="entry name" value="Gamma Fibrinogen, chain A, domain 1"/>
    <property type="match status" value="1"/>
</dbReference>
<organism evidence="12 13">
    <name type="scientific">Chiloscyllium punctatum</name>
    <name type="common">Brownbanded bambooshark</name>
    <name type="synonym">Hemiscyllium punctatum</name>
    <dbReference type="NCBI Taxonomy" id="137246"/>
    <lineage>
        <taxon>Eukaryota</taxon>
        <taxon>Metazoa</taxon>
        <taxon>Chordata</taxon>
        <taxon>Craniata</taxon>
        <taxon>Vertebrata</taxon>
        <taxon>Chondrichthyes</taxon>
        <taxon>Elasmobranchii</taxon>
        <taxon>Galeomorphii</taxon>
        <taxon>Galeoidea</taxon>
        <taxon>Orectolobiformes</taxon>
        <taxon>Hemiscylliidae</taxon>
        <taxon>Chiloscyllium</taxon>
    </lineage>
</organism>
<sequence length="498" mass="56828">MWAMDSLSMALLCAALAHAGCSGQSRATEGGRGRLSKVQHGTCSYTFVLPEPEGGCRGSADHPSSNSLQRDAPQEDQEWPSQKLQQLESRSDNNTQWLRKLENYIQENMKAEMVQIQQTAVQNHTATILEIGTSLLSQSAEQTRRLTDVETQVLNQTSRLEIQLLENSLFTYKLEKQLILQTNEIYKLHDKNSFLEQKLLEMEGRHKEEVETLRQERSSLQDLVLRQSRVIDELEARLNRATVNNTSLQRQQRELADTVQNLLKLVSQGGGVATKGIKEEKLFRDCAEAYQSGYNTSGVYTIRINNMSEPKKVYCNMETAGGGWMVIQHRRDGSVDFHRTWKEYKMGFGNPAGEHWLGNEMIFLQTNQRQYSLRIELRDWEGNQAYSFYEKMQVASEKQNYRLFLKGYSGTAGRQSSLLLHGVDFSTKDMDHDKCICKCAQMLTGGWWFDACGPSNLNGIYYSAGQKLGKLNGIKWHYFKGPSYSLRMVTMMIRPSGF</sequence>
<comment type="subcellular location">
    <subcellularLocation>
        <location evidence="1">Secreted</location>
    </subcellularLocation>
</comment>
<dbReference type="GO" id="GO:0007596">
    <property type="term" value="P:blood coagulation"/>
    <property type="evidence" value="ECO:0007669"/>
    <property type="project" value="InterPro"/>
</dbReference>
<dbReference type="FunFam" id="4.10.530.10:FF:000001">
    <property type="entry name" value="angiopoietin-2 isoform X1"/>
    <property type="match status" value="1"/>
</dbReference>
<evidence type="ECO:0000256" key="7">
    <source>
        <dbReference type="ARBA" id="ARBA00023180"/>
    </source>
</evidence>
<evidence type="ECO:0000256" key="10">
    <source>
        <dbReference type="SAM" id="SignalP"/>
    </source>
</evidence>
<dbReference type="STRING" id="137246.A0A401SKA7"/>
<keyword evidence="4 10" id="KW-0732">Signal</keyword>
<dbReference type="InterPro" id="IPR057439">
    <property type="entry name" value="ANG-1/2/4"/>
</dbReference>
<feature type="chain" id="PRO_5019406674" description="Fibrinogen C-terminal domain-containing protein" evidence="10">
    <location>
        <begin position="20"/>
        <end position="498"/>
    </location>
</feature>